<name>A0A3G8WJ07_9FLAO</name>
<dbReference type="InterPro" id="IPR038081">
    <property type="entry name" value="CalX-like_sf"/>
</dbReference>
<evidence type="ECO:0000313" key="3">
    <source>
        <dbReference type="Proteomes" id="UP000282297"/>
    </source>
</evidence>
<sequence length="261" mass="28198">MKKLSYIFLTLITAVLFTACRESMSENYNGPSELHFSNGLSASEVIVEGSGSKEVKVPFGLLKPVDGTHSVSLVVDTKNSTAVEGKDFQIVDNPVELKSGAADGFFTVKILEKGATSAGKKVVFSLSSPTIGNAVFDQSYTLNMALFCPVSKFVGKFNYSGEFFDPFEVEIVEDTKSNTLIIKNFAVPGNSLKLTYDNTGKINFASQATGYVHKTYGMVTISPTKGKQSTFNSCTRELTLYGTYTVAAGSFGDYVEVFKGK</sequence>
<dbReference type="Gene3D" id="2.60.40.2030">
    <property type="match status" value="1"/>
</dbReference>
<evidence type="ECO:0000256" key="1">
    <source>
        <dbReference type="SAM" id="SignalP"/>
    </source>
</evidence>
<dbReference type="SUPFAM" id="SSF141072">
    <property type="entry name" value="CalX-like"/>
    <property type="match status" value="1"/>
</dbReference>
<dbReference type="AlphaFoldDB" id="A0A3G8WJ07"/>
<proteinExistence type="predicted"/>
<dbReference type="RefSeq" id="WP_124785303.1">
    <property type="nucleotide sequence ID" value="NZ_CP034171.1"/>
</dbReference>
<evidence type="ECO:0000313" key="2">
    <source>
        <dbReference type="EMBL" id="AZI21172.1"/>
    </source>
</evidence>
<evidence type="ECO:0008006" key="4">
    <source>
        <dbReference type="Google" id="ProtNLM"/>
    </source>
</evidence>
<organism evidence="2 3">
    <name type="scientific">Chryseobacterium taklimakanense</name>
    <dbReference type="NCBI Taxonomy" id="536441"/>
    <lineage>
        <taxon>Bacteria</taxon>
        <taxon>Pseudomonadati</taxon>
        <taxon>Bacteroidota</taxon>
        <taxon>Flavobacteriia</taxon>
        <taxon>Flavobacteriales</taxon>
        <taxon>Weeksellaceae</taxon>
        <taxon>Chryseobacterium group</taxon>
        <taxon>Chryseobacterium</taxon>
    </lineage>
</organism>
<keyword evidence="1" id="KW-0732">Signal</keyword>
<dbReference type="Proteomes" id="UP000282297">
    <property type="component" value="Chromosome"/>
</dbReference>
<feature type="signal peptide" evidence="1">
    <location>
        <begin position="1"/>
        <end position="19"/>
    </location>
</feature>
<gene>
    <name evidence="2" type="ORF">EIH08_11150</name>
</gene>
<protein>
    <recommendedName>
        <fullName evidence="4">DUF4843 domain-containing protein</fullName>
    </recommendedName>
</protein>
<reference evidence="3" key="1">
    <citation type="submission" date="2018-11" db="EMBL/GenBank/DDBJ databases">
        <title>Proposal to divide the Flavobacteriaceae and reorganize its genera based on Amino Acid Identity values calculated from whole genome sequences.</title>
        <authorList>
            <person name="Nicholson A.C."/>
            <person name="Gulvik C.A."/>
            <person name="Whitney A.M."/>
            <person name="Humrighouse B.W."/>
            <person name="Bell M."/>
            <person name="Holmes B."/>
            <person name="Steigerwalt A.B."/>
            <person name="Villarma A."/>
            <person name="Sheth M."/>
            <person name="Batra D."/>
            <person name="Pryor J."/>
            <person name="Bernardet J.-F."/>
            <person name="Hugo C."/>
            <person name="Kampfer P."/>
            <person name="Newman J.D."/>
            <person name="McQuiston J.R."/>
        </authorList>
    </citation>
    <scope>NUCLEOTIDE SEQUENCE [LARGE SCALE GENOMIC DNA]</scope>
    <source>
        <strain evidence="3">H4753</strain>
    </source>
</reference>
<dbReference type="EMBL" id="CP034171">
    <property type="protein sequence ID" value="AZI21172.1"/>
    <property type="molecule type" value="Genomic_DNA"/>
</dbReference>
<feature type="chain" id="PRO_5018156821" description="DUF4843 domain-containing protein" evidence="1">
    <location>
        <begin position="20"/>
        <end position="261"/>
    </location>
</feature>
<dbReference type="PROSITE" id="PS51257">
    <property type="entry name" value="PROKAR_LIPOPROTEIN"/>
    <property type="match status" value="1"/>
</dbReference>
<accession>A0A3G8WJ07</accession>